<dbReference type="EMBL" id="BEZZ01167035">
    <property type="protein sequence ID" value="GCC45645.1"/>
    <property type="molecule type" value="Genomic_DNA"/>
</dbReference>
<evidence type="ECO:0000256" key="1">
    <source>
        <dbReference type="SAM" id="MobiDB-lite"/>
    </source>
</evidence>
<keyword evidence="3" id="KW-1185">Reference proteome</keyword>
<comment type="caution">
    <text evidence="2">The sequence shown here is derived from an EMBL/GenBank/DDBJ whole genome shotgun (WGS) entry which is preliminary data.</text>
</comment>
<sequence length="49" mass="5367">MMSHRTVGSRLSLSTETGSIRTVQPSVDPRPRACCKERVGSNPEEPLRG</sequence>
<reference evidence="2 3" key="1">
    <citation type="journal article" date="2018" name="Nat. Ecol. Evol.">
        <title>Shark genomes provide insights into elasmobranch evolution and the origin of vertebrates.</title>
        <authorList>
            <person name="Hara Y"/>
            <person name="Yamaguchi K"/>
            <person name="Onimaru K"/>
            <person name="Kadota M"/>
            <person name="Koyanagi M"/>
            <person name="Keeley SD"/>
            <person name="Tatsumi K"/>
            <person name="Tanaka K"/>
            <person name="Motone F"/>
            <person name="Kageyama Y"/>
            <person name="Nozu R"/>
            <person name="Adachi N"/>
            <person name="Nishimura O"/>
            <person name="Nakagawa R"/>
            <person name="Tanegashima C"/>
            <person name="Kiyatake I"/>
            <person name="Matsumoto R"/>
            <person name="Murakumo K"/>
            <person name="Nishida K"/>
            <person name="Terakita A"/>
            <person name="Kuratani S"/>
            <person name="Sato K"/>
            <person name="Hyodo S Kuraku.S."/>
        </authorList>
    </citation>
    <scope>NUCLEOTIDE SEQUENCE [LARGE SCALE GENOMIC DNA]</scope>
</reference>
<feature type="compositionally biased region" description="Basic and acidic residues" evidence="1">
    <location>
        <begin position="29"/>
        <end position="49"/>
    </location>
</feature>
<feature type="non-terminal residue" evidence="2">
    <location>
        <position position="49"/>
    </location>
</feature>
<name>A0A401TSP6_CHIPU</name>
<gene>
    <name evidence="2" type="ORF">chiPu_0029826</name>
</gene>
<protein>
    <submittedName>
        <fullName evidence="2">Uncharacterized protein</fullName>
    </submittedName>
</protein>
<organism evidence="2 3">
    <name type="scientific">Chiloscyllium punctatum</name>
    <name type="common">Brownbanded bambooshark</name>
    <name type="synonym">Hemiscyllium punctatum</name>
    <dbReference type="NCBI Taxonomy" id="137246"/>
    <lineage>
        <taxon>Eukaryota</taxon>
        <taxon>Metazoa</taxon>
        <taxon>Chordata</taxon>
        <taxon>Craniata</taxon>
        <taxon>Vertebrata</taxon>
        <taxon>Chondrichthyes</taxon>
        <taxon>Elasmobranchii</taxon>
        <taxon>Galeomorphii</taxon>
        <taxon>Galeoidea</taxon>
        <taxon>Orectolobiformes</taxon>
        <taxon>Hemiscylliidae</taxon>
        <taxon>Chiloscyllium</taxon>
    </lineage>
</organism>
<accession>A0A401TSP6</accession>
<evidence type="ECO:0000313" key="2">
    <source>
        <dbReference type="EMBL" id="GCC45645.1"/>
    </source>
</evidence>
<evidence type="ECO:0000313" key="3">
    <source>
        <dbReference type="Proteomes" id="UP000287033"/>
    </source>
</evidence>
<dbReference type="AlphaFoldDB" id="A0A401TSP6"/>
<dbReference type="Proteomes" id="UP000287033">
    <property type="component" value="Unassembled WGS sequence"/>
</dbReference>
<feature type="region of interest" description="Disordered" evidence="1">
    <location>
        <begin position="1"/>
        <end position="49"/>
    </location>
</feature>
<feature type="compositionally biased region" description="Polar residues" evidence="1">
    <location>
        <begin position="9"/>
        <end position="25"/>
    </location>
</feature>
<proteinExistence type="predicted"/>